<evidence type="ECO:0000313" key="4">
    <source>
        <dbReference type="Proteomes" id="UP000800035"/>
    </source>
</evidence>
<dbReference type="OrthoDB" id="3687473at2759"/>
<feature type="compositionally biased region" description="Basic and acidic residues" evidence="1">
    <location>
        <begin position="1"/>
        <end position="11"/>
    </location>
</feature>
<reference evidence="3" key="1">
    <citation type="journal article" date="2020" name="Stud. Mycol.">
        <title>101 Dothideomycetes genomes: a test case for predicting lifestyles and emergence of pathogens.</title>
        <authorList>
            <person name="Haridas S."/>
            <person name="Albert R."/>
            <person name="Binder M."/>
            <person name="Bloem J."/>
            <person name="Labutti K."/>
            <person name="Salamov A."/>
            <person name="Andreopoulos B."/>
            <person name="Baker S."/>
            <person name="Barry K."/>
            <person name="Bills G."/>
            <person name="Bluhm B."/>
            <person name="Cannon C."/>
            <person name="Castanera R."/>
            <person name="Culley D."/>
            <person name="Daum C."/>
            <person name="Ezra D."/>
            <person name="Gonzalez J."/>
            <person name="Henrissat B."/>
            <person name="Kuo A."/>
            <person name="Liang C."/>
            <person name="Lipzen A."/>
            <person name="Lutzoni F."/>
            <person name="Magnuson J."/>
            <person name="Mondo S."/>
            <person name="Nolan M."/>
            <person name="Ohm R."/>
            <person name="Pangilinan J."/>
            <person name="Park H.-J."/>
            <person name="Ramirez L."/>
            <person name="Alfaro M."/>
            <person name="Sun H."/>
            <person name="Tritt A."/>
            <person name="Yoshinaga Y."/>
            <person name="Zwiers L.-H."/>
            <person name="Turgeon B."/>
            <person name="Goodwin S."/>
            <person name="Spatafora J."/>
            <person name="Crous P."/>
            <person name="Grigoriev I."/>
        </authorList>
    </citation>
    <scope>NUCLEOTIDE SEQUENCE</scope>
    <source>
        <strain evidence="3">CBS 675.92</strain>
    </source>
</reference>
<evidence type="ECO:0000313" key="3">
    <source>
        <dbReference type="EMBL" id="KAF1954705.1"/>
    </source>
</evidence>
<keyword evidence="4" id="KW-1185">Reference proteome</keyword>
<protein>
    <submittedName>
        <fullName evidence="3">Uncharacterized protein</fullName>
    </submittedName>
</protein>
<feature type="compositionally biased region" description="Low complexity" evidence="1">
    <location>
        <begin position="25"/>
        <end position="34"/>
    </location>
</feature>
<keyword evidence="2" id="KW-0812">Transmembrane</keyword>
<sequence length="202" mass="21944">MEDHAQERYRDSPTPSRSPSPVPTSTPSSRASTAKPLPSAAHDLAAQPLRTYRDEPTNDEYDGGGEDEVPFISLAAPASTPRQRSTSEIPPSQVHTFIPYTDAVPENDGDVPLAHLYPYPTEAPPSYHVAVRESFRDTLIRHIPSHSVSTEADEEAGVEHAQADDVRFTVERFVAAIIVSTMLLVIAALLALVVVTSLRTGH</sequence>
<feature type="transmembrane region" description="Helical" evidence="2">
    <location>
        <begin position="173"/>
        <end position="198"/>
    </location>
</feature>
<keyword evidence="2" id="KW-0472">Membrane</keyword>
<organism evidence="3 4">
    <name type="scientific">Byssothecium circinans</name>
    <dbReference type="NCBI Taxonomy" id="147558"/>
    <lineage>
        <taxon>Eukaryota</taxon>
        <taxon>Fungi</taxon>
        <taxon>Dikarya</taxon>
        <taxon>Ascomycota</taxon>
        <taxon>Pezizomycotina</taxon>
        <taxon>Dothideomycetes</taxon>
        <taxon>Pleosporomycetidae</taxon>
        <taxon>Pleosporales</taxon>
        <taxon>Massarineae</taxon>
        <taxon>Massarinaceae</taxon>
        <taxon>Byssothecium</taxon>
    </lineage>
</organism>
<evidence type="ECO:0000256" key="1">
    <source>
        <dbReference type="SAM" id="MobiDB-lite"/>
    </source>
</evidence>
<keyword evidence="2" id="KW-1133">Transmembrane helix</keyword>
<accession>A0A6A5TPS9</accession>
<feature type="compositionally biased region" description="Acidic residues" evidence="1">
    <location>
        <begin position="57"/>
        <end position="69"/>
    </location>
</feature>
<dbReference type="EMBL" id="ML976997">
    <property type="protein sequence ID" value="KAF1954705.1"/>
    <property type="molecule type" value="Genomic_DNA"/>
</dbReference>
<name>A0A6A5TPS9_9PLEO</name>
<dbReference type="Proteomes" id="UP000800035">
    <property type="component" value="Unassembled WGS sequence"/>
</dbReference>
<dbReference type="AlphaFoldDB" id="A0A6A5TPS9"/>
<gene>
    <name evidence="3" type="ORF">CC80DRAFT_493495</name>
</gene>
<feature type="region of interest" description="Disordered" evidence="1">
    <location>
        <begin position="1"/>
        <end position="69"/>
    </location>
</feature>
<proteinExistence type="predicted"/>
<evidence type="ECO:0000256" key="2">
    <source>
        <dbReference type="SAM" id="Phobius"/>
    </source>
</evidence>